<proteinExistence type="predicted"/>
<evidence type="ECO:0000313" key="4">
    <source>
        <dbReference type="Proteomes" id="UP000464787"/>
    </source>
</evidence>
<evidence type="ECO:0000259" key="2">
    <source>
        <dbReference type="Pfam" id="PF07589"/>
    </source>
</evidence>
<accession>A0A857JDW4</accession>
<dbReference type="AlphaFoldDB" id="A0A857JDW4"/>
<dbReference type="NCBIfam" id="TIGR02595">
    <property type="entry name" value="PEP_CTERM"/>
    <property type="match status" value="1"/>
</dbReference>
<sequence length="166" mass="16945">MSRNALKKTALVALLTLGSALSASAATYDLGVLSLGTTYEPSSTVSPSFSDIFNFTIGSMSAASMGSLALIVSGGGTVINSISLFDGTTTTTGTVHADAVASTGYLSTVLKPGISYSLKVAGIGTGDYMTTFRVAAIPEPETYAMLLAGVGVMGMLVRQRQKRSRG</sequence>
<feature type="signal peptide" evidence="1">
    <location>
        <begin position="1"/>
        <end position="25"/>
    </location>
</feature>
<dbReference type="Proteomes" id="UP000464787">
    <property type="component" value="Chromosome"/>
</dbReference>
<gene>
    <name evidence="3" type="ORF">GT347_24485</name>
</gene>
<dbReference type="InterPro" id="IPR013424">
    <property type="entry name" value="Ice-binding_C"/>
</dbReference>
<evidence type="ECO:0000256" key="1">
    <source>
        <dbReference type="SAM" id="SignalP"/>
    </source>
</evidence>
<dbReference type="EMBL" id="CP047650">
    <property type="protein sequence ID" value="QHJ00866.1"/>
    <property type="molecule type" value="Genomic_DNA"/>
</dbReference>
<keyword evidence="4" id="KW-1185">Reference proteome</keyword>
<evidence type="ECO:0000313" key="3">
    <source>
        <dbReference type="EMBL" id="QHJ00866.1"/>
    </source>
</evidence>
<dbReference type="KEGG" id="xyk:GT347_24485"/>
<name>A0A857JDW4_9BURK</name>
<dbReference type="Pfam" id="PF07589">
    <property type="entry name" value="PEP-CTERM"/>
    <property type="match status" value="1"/>
</dbReference>
<feature type="chain" id="PRO_5032378947" evidence="1">
    <location>
        <begin position="26"/>
        <end position="166"/>
    </location>
</feature>
<organism evidence="3 4">
    <name type="scientific">Xylophilus rhododendri</name>
    <dbReference type="NCBI Taxonomy" id="2697032"/>
    <lineage>
        <taxon>Bacteria</taxon>
        <taxon>Pseudomonadati</taxon>
        <taxon>Pseudomonadota</taxon>
        <taxon>Betaproteobacteria</taxon>
        <taxon>Burkholderiales</taxon>
        <taxon>Xylophilus</taxon>
    </lineage>
</organism>
<dbReference type="RefSeq" id="WP_160554675.1">
    <property type="nucleotide sequence ID" value="NZ_CP047650.1"/>
</dbReference>
<feature type="domain" description="Ice-binding protein C-terminal" evidence="2">
    <location>
        <begin position="136"/>
        <end position="160"/>
    </location>
</feature>
<reference evidence="3 4" key="1">
    <citation type="submission" date="2020-01" db="EMBL/GenBank/DDBJ databases">
        <title>Genome sequencing of strain KACC 21265.</title>
        <authorList>
            <person name="Heo J."/>
            <person name="Kim S.-J."/>
            <person name="Kim J.-S."/>
            <person name="Hong S.-B."/>
            <person name="Kwon S.-W."/>
        </authorList>
    </citation>
    <scope>NUCLEOTIDE SEQUENCE [LARGE SCALE GENOMIC DNA]</scope>
    <source>
        <strain evidence="3 4">KACC 21265</strain>
    </source>
</reference>
<dbReference type="NCBIfam" id="NF038126">
    <property type="entry name" value="PEP_CTERM_FxDxF"/>
    <property type="match status" value="1"/>
</dbReference>
<keyword evidence="1" id="KW-0732">Signal</keyword>
<protein>
    <submittedName>
        <fullName evidence="3">PEP-CTERM sorting domain-containing protein</fullName>
    </submittedName>
</protein>